<dbReference type="PANTHER" id="PTHR30273">
    <property type="entry name" value="PERIPLASMIC SIGNAL SENSOR AND SIGMA FACTOR ACTIVATOR FECR-RELATED"/>
    <property type="match status" value="1"/>
</dbReference>
<dbReference type="GO" id="GO:0016989">
    <property type="term" value="F:sigma factor antagonist activity"/>
    <property type="evidence" value="ECO:0007669"/>
    <property type="project" value="TreeGrafter"/>
</dbReference>
<dbReference type="InterPro" id="IPR012373">
    <property type="entry name" value="Ferrdict_sens_TM"/>
</dbReference>
<proteinExistence type="predicted"/>
<organism evidence="3 4">
    <name type="scientific">Cereibacter changlensis JA139</name>
    <dbReference type="NCBI Taxonomy" id="1188249"/>
    <lineage>
        <taxon>Bacteria</taxon>
        <taxon>Pseudomonadati</taxon>
        <taxon>Pseudomonadota</taxon>
        <taxon>Alphaproteobacteria</taxon>
        <taxon>Rhodobacterales</taxon>
        <taxon>Paracoccaceae</taxon>
        <taxon>Cereibacter</taxon>
    </lineage>
</organism>
<sequence>MASADDEALEWLVRLNDTRLDEATERDFAQWLAQPGHAEEWRKAEAFWRRLQPATTEIRRRRHITRRAALATGAAALLPGGFWLSRPGRFAEHRTAAGETRQLLLADGSRVDLAAGSALSTAFDPMQRALTLHVGEAFFQVAADPARPFVVTAGHGEVTALGTAFNIRLTTRGADVTVTEHAVLARSGSGEARVFAGQRLSYDAVGLHGTEPADAESATAWRRGVLVFEAASLGEVMDVLARNAGWRVMISEAARRVPVTAIFNLAQLDQAPEILARTLPVRVTRAPGGIVILRAR</sequence>
<dbReference type="Gene3D" id="3.55.50.30">
    <property type="match status" value="1"/>
</dbReference>
<protein>
    <submittedName>
        <fullName evidence="3">Iron dicitrate transport regulator FecR</fullName>
    </submittedName>
</protein>
<dbReference type="PIRSF" id="PIRSF018266">
    <property type="entry name" value="FecR"/>
    <property type="match status" value="1"/>
</dbReference>
<name>A0A2T4JQZ4_9RHOB</name>
<comment type="caution">
    <text evidence="3">The sequence shown here is derived from an EMBL/GenBank/DDBJ whole genome shotgun (WGS) entry which is preliminary data.</text>
</comment>
<dbReference type="InterPro" id="IPR032623">
    <property type="entry name" value="FecR_N"/>
</dbReference>
<keyword evidence="4" id="KW-1185">Reference proteome</keyword>
<evidence type="ECO:0000313" key="3">
    <source>
        <dbReference type="EMBL" id="PTE20319.1"/>
    </source>
</evidence>
<dbReference type="PANTHER" id="PTHR30273:SF2">
    <property type="entry name" value="PROTEIN FECR"/>
    <property type="match status" value="1"/>
</dbReference>
<dbReference type="Pfam" id="PF16220">
    <property type="entry name" value="DUF4880"/>
    <property type="match status" value="1"/>
</dbReference>
<feature type="domain" description="FecR N-terminal" evidence="2">
    <location>
        <begin position="6"/>
        <end position="46"/>
    </location>
</feature>
<evidence type="ECO:0000313" key="4">
    <source>
        <dbReference type="Proteomes" id="UP000241010"/>
    </source>
</evidence>
<evidence type="ECO:0000259" key="1">
    <source>
        <dbReference type="Pfam" id="PF04773"/>
    </source>
</evidence>
<dbReference type="OrthoDB" id="636724at2"/>
<dbReference type="AlphaFoldDB" id="A0A2T4JQZ4"/>
<feature type="domain" description="FecR protein" evidence="1">
    <location>
        <begin position="92"/>
        <end position="183"/>
    </location>
</feature>
<gene>
    <name evidence="3" type="ORF">C5F48_18155</name>
</gene>
<dbReference type="Proteomes" id="UP000241010">
    <property type="component" value="Unassembled WGS sequence"/>
</dbReference>
<evidence type="ECO:0000259" key="2">
    <source>
        <dbReference type="Pfam" id="PF16220"/>
    </source>
</evidence>
<dbReference type="RefSeq" id="WP_107665256.1">
    <property type="nucleotide sequence ID" value="NZ_PZKG01000116.1"/>
</dbReference>
<dbReference type="InterPro" id="IPR006860">
    <property type="entry name" value="FecR"/>
</dbReference>
<reference evidence="3 4" key="1">
    <citation type="submission" date="2018-03" db="EMBL/GenBank/DDBJ databases">
        <title>Cereibacter changlensis.</title>
        <authorList>
            <person name="Meyer T.E."/>
            <person name="Miller S."/>
            <person name="Lodha T."/>
            <person name="Gandham S."/>
            <person name="Chintalapati S."/>
            <person name="Chintalapati V.R."/>
        </authorList>
    </citation>
    <scope>NUCLEOTIDE SEQUENCE [LARGE SCALE GENOMIC DNA]</scope>
    <source>
        <strain evidence="3 4">JA139</strain>
    </source>
</reference>
<accession>A0A2T4JQZ4</accession>
<dbReference type="EMBL" id="PZKG01000116">
    <property type="protein sequence ID" value="PTE20319.1"/>
    <property type="molecule type" value="Genomic_DNA"/>
</dbReference>
<dbReference type="Pfam" id="PF04773">
    <property type="entry name" value="FecR"/>
    <property type="match status" value="1"/>
</dbReference>
<dbReference type="Gene3D" id="2.60.120.1440">
    <property type="match status" value="1"/>
</dbReference>